<dbReference type="Gene3D" id="3.40.50.1820">
    <property type="entry name" value="alpha/beta hydrolase"/>
    <property type="match status" value="1"/>
</dbReference>
<dbReference type="PANTHER" id="PTHR23024:SF339">
    <property type="entry name" value="ALPHA_BETA HYDROLASE FOLD-3 DOMAIN-CONTAINING PROTEIN"/>
    <property type="match status" value="1"/>
</dbReference>
<dbReference type="Proteomes" id="UP001301958">
    <property type="component" value="Unassembled WGS sequence"/>
</dbReference>
<keyword evidence="3" id="KW-1185">Reference proteome</keyword>
<feature type="domain" description="Alpha/beta hydrolase fold-3" evidence="1">
    <location>
        <begin position="69"/>
        <end position="187"/>
    </location>
</feature>
<dbReference type="PANTHER" id="PTHR23024">
    <property type="entry name" value="ARYLACETAMIDE DEACETYLASE"/>
    <property type="match status" value="1"/>
</dbReference>
<gene>
    <name evidence="2" type="ORF">QBC38DRAFT_368895</name>
</gene>
<evidence type="ECO:0000313" key="3">
    <source>
        <dbReference type="Proteomes" id="UP001301958"/>
    </source>
</evidence>
<dbReference type="InterPro" id="IPR013094">
    <property type="entry name" value="AB_hydrolase_3"/>
</dbReference>
<dbReference type="EMBL" id="MU865368">
    <property type="protein sequence ID" value="KAK4225383.1"/>
    <property type="molecule type" value="Genomic_DNA"/>
</dbReference>
<reference evidence="2" key="1">
    <citation type="journal article" date="2023" name="Mol. Phylogenet. Evol.">
        <title>Genome-scale phylogeny and comparative genomics of the fungal order Sordariales.</title>
        <authorList>
            <person name="Hensen N."/>
            <person name="Bonometti L."/>
            <person name="Westerberg I."/>
            <person name="Brannstrom I.O."/>
            <person name="Guillou S."/>
            <person name="Cros-Aarteil S."/>
            <person name="Calhoun S."/>
            <person name="Haridas S."/>
            <person name="Kuo A."/>
            <person name="Mondo S."/>
            <person name="Pangilinan J."/>
            <person name="Riley R."/>
            <person name="LaButti K."/>
            <person name="Andreopoulos B."/>
            <person name="Lipzen A."/>
            <person name="Chen C."/>
            <person name="Yan M."/>
            <person name="Daum C."/>
            <person name="Ng V."/>
            <person name="Clum A."/>
            <person name="Steindorff A."/>
            <person name="Ohm R.A."/>
            <person name="Martin F."/>
            <person name="Silar P."/>
            <person name="Natvig D.O."/>
            <person name="Lalanne C."/>
            <person name="Gautier V."/>
            <person name="Ament-Velasquez S.L."/>
            <person name="Kruys A."/>
            <person name="Hutchinson M.I."/>
            <person name="Powell A.J."/>
            <person name="Barry K."/>
            <person name="Miller A.N."/>
            <person name="Grigoriev I.V."/>
            <person name="Debuchy R."/>
            <person name="Gladieux P."/>
            <person name="Hiltunen Thoren M."/>
            <person name="Johannesson H."/>
        </authorList>
    </citation>
    <scope>NUCLEOTIDE SEQUENCE</scope>
    <source>
        <strain evidence="2">CBS 990.96</strain>
    </source>
</reference>
<evidence type="ECO:0000313" key="2">
    <source>
        <dbReference type="EMBL" id="KAK4225383.1"/>
    </source>
</evidence>
<sequence length="344" mass="38060">MGQGTVSDLGSVNKRDYTNSEFKLFYERIDVAYKKINETDITTAIFVPKALIKKNGGHGHGKPANVPLIVHWHGGGLIVGAAPEPAWFPNWLQEIPVSPSTPAILLSPAYRLAPESRAYDSLQDVKDFWTWLHSSSVLGELLAPYGLAPSLSQILTVGESAGGYLAMQSSLLFQPISKVGGVIGGYPSVWPDIWGNMTGIKDPALDKIIDDYVAGLKPGSIRISSPWPELMDLTGAYLATVRVLELYGRTDEEYEFTTLKYALGLKHVDMPAIWVLQGKNDSILPQFLADEVVQKTKEAYPDLKLKYTVRDGEHGWDALYGIKRDWVAEGFEFVKKGWLKGKKH</sequence>
<organism evidence="2 3">
    <name type="scientific">Podospora fimiseda</name>
    <dbReference type="NCBI Taxonomy" id="252190"/>
    <lineage>
        <taxon>Eukaryota</taxon>
        <taxon>Fungi</taxon>
        <taxon>Dikarya</taxon>
        <taxon>Ascomycota</taxon>
        <taxon>Pezizomycotina</taxon>
        <taxon>Sordariomycetes</taxon>
        <taxon>Sordariomycetidae</taxon>
        <taxon>Sordariales</taxon>
        <taxon>Podosporaceae</taxon>
        <taxon>Podospora</taxon>
    </lineage>
</organism>
<protein>
    <submittedName>
        <fullName evidence="2">Tuliposide A-converting enzyme 2, chloroplastic</fullName>
    </submittedName>
</protein>
<comment type="caution">
    <text evidence="2">The sequence shown here is derived from an EMBL/GenBank/DDBJ whole genome shotgun (WGS) entry which is preliminary data.</text>
</comment>
<accession>A0AAN7BLH7</accession>
<dbReference type="Pfam" id="PF07859">
    <property type="entry name" value="Abhydrolase_3"/>
    <property type="match status" value="1"/>
</dbReference>
<dbReference type="AlphaFoldDB" id="A0AAN7BLH7"/>
<evidence type="ECO:0000259" key="1">
    <source>
        <dbReference type="Pfam" id="PF07859"/>
    </source>
</evidence>
<dbReference type="InterPro" id="IPR050466">
    <property type="entry name" value="Carboxylest/Gibb_receptor"/>
</dbReference>
<dbReference type="GO" id="GO:0016787">
    <property type="term" value="F:hydrolase activity"/>
    <property type="evidence" value="ECO:0007669"/>
    <property type="project" value="InterPro"/>
</dbReference>
<name>A0AAN7BLH7_9PEZI</name>
<proteinExistence type="predicted"/>
<reference evidence="2" key="2">
    <citation type="submission" date="2023-05" db="EMBL/GenBank/DDBJ databases">
        <authorList>
            <consortium name="Lawrence Berkeley National Laboratory"/>
            <person name="Steindorff A."/>
            <person name="Hensen N."/>
            <person name="Bonometti L."/>
            <person name="Westerberg I."/>
            <person name="Brannstrom I.O."/>
            <person name="Guillou S."/>
            <person name="Cros-Aarteil S."/>
            <person name="Calhoun S."/>
            <person name="Haridas S."/>
            <person name="Kuo A."/>
            <person name="Mondo S."/>
            <person name="Pangilinan J."/>
            <person name="Riley R."/>
            <person name="Labutti K."/>
            <person name="Andreopoulos B."/>
            <person name="Lipzen A."/>
            <person name="Chen C."/>
            <person name="Yanf M."/>
            <person name="Daum C."/>
            <person name="Ng V."/>
            <person name="Clum A."/>
            <person name="Ohm R."/>
            <person name="Martin F."/>
            <person name="Silar P."/>
            <person name="Natvig D."/>
            <person name="Lalanne C."/>
            <person name="Gautier V."/>
            <person name="Ament-Velasquez S.L."/>
            <person name="Kruys A."/>
            <person name="Hutchinson M.I."/>
            <person name="Powell A.J."/>
            <person name="Barry K."/>
            <person name="Miller A.N."/>
            <person name="Grigoriev I.V."/>
            <person name="Debuchy R."/>
            <person name="Gladieux P."/>
            <person name="Thoren M.H."/>
            <person name="Johannesson H."/>
        </authorList>
    </citation>
    <scope>NUCLEOTIDE SEQUENCE</scope>
    <source>
        <strain evidence="2">CBS 990.96</strain>
    </source>
</reference>
<dbReference type="SUPFAM" id="SSF53474">
    <property type="entry name" value="alpha/beta-Hydrolases"/>
    <property type="match status" value="1"/>
</dbReference>
<dbReference type="InterPro" id="IPR029058">
    <property type="entry name" value="AB_hydrolase_fold"/>
</dbReference>